<dbReference type="PRINTS" id="PR00996">
    <property type="entry name" value="CHERMTFRASE"/>
</dbReference>
<dbReference type="Proteomes" id="UP000010816">
    <property type="component" value="Chromosome"/>
</dbReference>
<protein>
    <recommendedName>
        <fullName evidence="2">protein-glutamate O-methyltransferase</fullName>
        <ecNumber evidence="2">2.1.1.80</ecNumber>
    </recommendedName>
</protein>
<sequence>MPDDTQQDGDQNGAEPAATDLPADEGMAVEPIAPPKEGFPVVGIGASAGGLAAFETFFSGIAGETGMAYVLVQHLAPDHKSILSELVRRHARIPVHEVEDGMIVEADCAYIIPPSLDMALLDGRLHLLQPSAPRGLRLPIDFFFRSLAQDQHERAICVVLSGSGSDGTLGARAVKGEGGLVLAQTPGTAAYDSMPRSVIATGLADFVLAPGEMAQQIMRYVAHAFRKVPPAPAGPPAKIEDSLAKIGILLRDATGHDFSQYKQSTLVRRIERRMALHQITRQDDYISYLRQDSAEIAGLFQDLLIGVTSFFRDPEAFAALEQEVIPRLFAGKSADTPVRVWVPCCSSGEEAYSIAILLQEHQETLRQSFRVQVFATDIDAGAIAQGRAGVYPASVAADVSTERLTRYFCLDPEAGVCRIQKVIRDLLVFSEQDLIRDPPFSKLDLISCRNLLIYLNGDLQRRLIPLFHYALKPDGLLFLGSSESVGDALRLFSPLSRKWKIYLRLEPPTGRVSPLLGDLISAPPLGGAPSSLPRAPADTAAARIDLRAVTEQALLRHCSTAAILANSRGEILYFHGRTGQFLEPAPGEAAMNLFTMARKGLRRDLTSALQRAVARQESVHAPDLRVKTNGDVIRVDLTVRPVRSEGGAAGEADLYLVALDDTTPAAPAEANAPVAGAPTQPGSAARVAELEQELRAKEEYLQATLEEMETANEELKSINEEMQSVNEELQSANEELETSKEELQSVNEELATVNAELQIKVTDLSRANNDMNNLLAGTGVATLFVDHGLRITRFTPATTQLIKLIPSDVGRPVGDIVSNLVAYTELEADVHEVLTSLVPQEREVESRAGAWYRMHIGPYRTLDNVIEGAVITFADISQHKAIEAELQEARAFAEGVVDTVREPLLVLDPQLHVLSANRAYYHHFQVDPAEVQGRPFWALGDGQWDIPALRQHLVALQSGGDPLEAGPVTQVFPRIGRRTLLLNARILDATPGRTGAMLIAIADLTEQDLDGVTKAAAISSAAGTQGDGDGHDA</sequence>
<evidence type="ECO:0000259" key="10">
    <source>
        <dbReference type="PROSITE" id="PS50123"/>
    </source>
</evidence>
<keyword evidence="6" id="KW-0145">Chemotaxis</keyword>
<accession>L0GWT0</accession>
<dbReference type="AlphaFoldDB" id="L0GWT0"/>
<feature type="active site" evidence="6">
    <location>
        <position position="47"/>
    </location>
</feature>
<dbReference type="InterPro" id="IPR000780">
    <property type="entry name" value="CheR_MeTrfase"/>
</dbReference>
<dbReference type="Gene3D" id="3.30.450.20">
    <property type="entry name" value="PAS domain"/>
    <property type="match status" value="2"/>
</dbReference>
<feature type="region of interest" description="Disordered" evidence="8">
    <location>
        <begin position="1"/>
        <end position="32"/>
    </location>
</feature>
<dbReference type="Gene3D" id="3.40.50.180">
    <property type="entry name" value="Methylesterase CheB, C-terminal domain"/>
    <property type="match status" value="1"/>
</dbReference>
<dbReference type="InterPro" id="IPR029063">
    <property type="entry name" value="SAM-dependent_MTases_sf"/>
</dbReference>
<dbReference type="PROSITE" id="PS50123">
    <property type="entry name" value="CHER"/>
    <property type="match status" value="1"/>
</dbReference>
<evidence type="ECO:0000313" key="11">
    <source>
        <dbReference type="EMBL" id="AGA91218.1"/>
    </source>
</evidence>
<dbReference type="InterPro" id="IPR000014">
    <property type="entry name" value="PAS"/>
</dbReference>
<dbReference type="SMART" id="SM00138">
    <property type="entry name" value="MeTrc"/>
    <property type="match status" value="1"/>
</dbReference>
<evidence type="ECO:0000256" key="7">
    <source>
        <dbReference type="SAM" id="Coils"/>
    </source>
</evidence>
<dbReference type="SMART" id="SM00091">
    <property type="entry name" value="PAS"/>
    <property type="match status" value="2"/>
</dbReference>
<dbReference type="SUPFAM" id="SSF47757">
    <property type="entry name" value="Chemotaxis receptor methyltransferase CheR, N-terminal domain"/>
    <property type="match status" value="1"/>
</dbReference>
<dbReference type="PROSITE" id="PS50122">
    <property type="entry name" value="CHEB"/>
    <property type="match status" value="1"/>
</dbReference>
<feature type="active site" evidence="6">
    <location>
        <position position="166"/>
    </location>
</feature>
<comment type="catalytic activity">
    <reaction evidence="1">
        <text>L-glutamyl-[protein] + S-adenosyl-L-methionine = [protein]-L-glutamate 5-O-methyl ester + S-adenosyl-L-homocysteine</text>
        <dbReference type="Rhea" id="RHEA:24452"/>
        <dbReference type="Rhea" id="RHEA-COMP:10208"/>
        <dbReference type="Rhea" id="RHEA-COMP:10311"/>
        <dbReference type="ChEBI" id="CHEBI:29973"/>
        <dbReference type="ChEBI" id="CHEBI:57856"/>
        <dbReference type="ChEBI" id="CHEBI:59789"/>
        <dbReference type="ChEBI" id="CHEBI:82795"/>
        <dbReference type="EC" id="2.1.1.80"/>
    </reaction>
</comment>
<feature type="domain" description="CheR-type methyltransferase" evidence="10">
    <location>
        <begin position="249"/>
        <end position="485"/>
    </location>
</feature>
<evidence type="ECO:0000256" key="6">
    <source>
        <dbReference type="PROSITE-ProRule" id="PRU00050"/>
    </source>
</evidence>
<dbReference type="Pfam" id="PF01739">
    <property type="entry name" value="CheR"/>
    <property type="match status" value="1"/>
</dbReference>
<dbReference type="InterPro" id="IPR000673">
    <property type="entry name" value="Sig_transdc_resp-reg_Me-estase"/>
</dbReference>
<dbReference type="PANTHER" id="PTHR24422">
    <property type="entry name" value="CHEMOTAXIS PROTEIN METHYLTRANSFERASE"/>
    <property type="match status" value="1"/>
</dbReference>
<dbReference type="PATRIC" id="fig|765912.4.peg.2443"/>
<dbReference type="InterPro" id="IPR022641">
    <property type="entry name" value="CheR_N"/>
</dbReference>
<dbReference type="EMBL" id="CP003051">
    <property type="protein sequence ID" value="AGA91218.1"/>
    <property type="molecule type" value="Genomic_DNA"/>
</dbReference>
<dbReference type="Pfam" id="PF13596">
    <property type="entry name" value="PAS_10"/>
    <property type="match status" value="1"/>
</dbReference>
<keyword evidence="12" id="KW-1185">Reference proteome</keyword>
<evidence type="ECO:0000256" key="5">
    <source>
        <dbReference type="ARBA" id="ARBA00022691"/>
    </source>
</evidence>
<dbReference type="SUPFAM" id="SSF53335">
    <property type="entry name" value="S-adenosyl-L-methionine-dependent methyltransferases"/>
    <property type="match status" value="1"/>
</dbReference>
<keyword evidence="4" id="KW-0808">Transferase</keyword>
<dbReference type="InterPro" id="IPR035909">
    <property type="entry name" value="CheB_C"/>
</dbReference>
<evidence type="ECO:0000313" key="12">
    <source>
        <dbReference type="Proteomes" id="UP000010816"/>
    </source>
</evidence>
<keyword evidence="6" id="KW-0378">Hydrolase</keyword>
<gene>
    <name evidence="11" type="ORF">Thimo_2489</name>
</gene>
<dbReference type="GO" id="GO:0008983">
    <property type="term" value="F:protein-glutamate O-methyltransferase activity"/>
    <property type="evidence" value="ECO:0007669"/>
    <property type="project" value="UniProtKB-EC"/>
</dbReference>
<proteinExistence type="predicted"/>
<dbReference type="InterPro" id="IPR036804">
    <property type="entry name" value="CheR_N_sf"/>
</dbReference>
<dbReference type="eggNOG" id="COG1352">
    <property type="taxonomic scope" value="Bacteria"/>
</dbReference>
<dbReference type="EC" id="2.1.1.80" evidence="2"/>
<evidence type="ECO:0000259" key="9">
    <source>
        <dbReference type="PROSITE" id="PS50122"/>
    </source>
</evidence>
<dbReference type="PANTHER" id="PTHR24422:SF27">
    <property type="entry name" value="PROTEIN-GLUTAMATE O-METHYLTRANSFERASE"/>
    <property type="match status" value="1"/>
</dbReference>
<evidence type="ECO:0000256" key="3">
    <source>
        <dbReference type="ARBA" id="ARBA00022603"/>
    </source>
</evidence>
<dbReference type="SUPFAM" id="SSF52738">
    <property type="entry name" value="Methylesterase CheB, C-terminal domain"/>
    <property type="match status" value="1"/>
</dbReference>
<evidence type="ECO:0000256" key="8">
    <source>
        <dbReference type="SAM" id="MobiDB-lite"/>
    </source>
</evidence>
<dbReference type="Gene3D" id="3.40.50.150">
    <property type="entry name" value="Vaccinia Virus protein VP39"/>
    <property type="match status" value="1"/>
</dbReference>
<dbReference type="CDD" id="cd16434">
    <property type="entry name" value="CheB-CheR_fusion"/>
    <property type="match status" value="1"/>
</dbReference>
<dbReference type="GO" id="GO:0005737">
    <property type="term" value="C:cytoplasm"/>
    <property type="evidence" value="ECO:0007669"/>
    <property type="project" value="InterPro"/>
</dbReference>
<dbReference type="Pfam" id="PF01339">
    <property type="entry name" value="CheB_methylest"/>
    <property type="match status" value="1"/>
</dbReference>
<dbReference type="SUPFAM" id="SSF55785">
    <property type="entry name" value="PYP-like sensor domain (PAS domain)"/>
    <property type="match status" value="2"/>
</dbReference>
<organism evidence="11 12">
    <name type="scientific">Thioflavicoccus mobilis 8321</name>
    <dbReference type="NCBI Taxonomy" id="765912"/>
    <lineage>
        <taxon>Bacteria</taxon>
        <taxon>Pseudomonadati</taxon>
        <taxon>Pseudomonadota</taxon>
        <taxon>Gammaproteobacteria</taxon>
        <taxon>Chromatiales</taxon>
        <taxon>Chromatiaceae</taxon>
        <taxon>Thioflavicoccus</taxon>
    </lineage>
</organism>
<dbReference type="InterPro" id="IPR022642">
    <property type="entry name" value="CheR_C"/>
</dbReference>
<dbReference type="eggNOG" id="COG2201">
    <property type="taxonomic scope" value="Bacteria"/>
</dbReference>
<dbReference type="RefSeq" id="WP_015281351.1">
    <property type="nucleotide sequence ID" value="NC_019940.1"/>
</dbReference>
<dbReference type="eggNOG" id="COG0216">
    <property type="taxonomic scope" value="Bacteria"/>
</dbReference>
<dbReference type="InterPro" id="IPR013656">
    <property type="entry name" value="PAS_4"/>
</dbReference>
<dbReference type="GO" id="GO:0000156">
    <property type="term" value="F:phosphorelay response regulator activity"/>
    <property type="evidence" value="ECO:0007669"/>
    <property type="project" value="InterPro"/>
</dbReference>
<reference evidence="11 12" key="1">
    <citation type="submission" date="2011-09" db="EMBL/GenBank/DDBJ databases">
        <title>Complete sequence of chromosome of Thioflavicoccus mobilis 8321.</title>
        <authorList>
            <consortium name="US DOE Joint Genome Institute"/>
            <person name="Lucas S."/>
            <person name="Han J."/>
            <person name="Lapidus A."/>
            <person name="Cheng J.-F."/>
            <person name="Goodwin L."/>
            <person name="Pitluck S."/>
            <person name="Peters L."/>
            <person name="Ovchinnikova G."/>
            <person name="Lu M."/>
            <person name="Detter J.C."/>
            <person name="Han C."/>
            <person name="Tapia R."/>
            <person name="Land M."/>
            <person name="Hauser L."/>
            <person name="Kyrpides N."/>
            <person name="Ivanova N."/>
            <person name="Pagani I."/>
            <person name="Vogl K."/>
            <person name="Liu Z."/>
            <person name="Imhoff J."/>
            <person name="Thiel V."/>
            <person name="Frigaard N.-U."/>
            <person name="Bryant D."/>
            <person name="Woyke T."/>
        </authorList>
    </citation>
    <scope>NUCLEOTIDE SEQUENCE [LARGE SCALE GENOMIC DNA]</scope>
    <source>
        <strain evidence="11 12">8321</strain>
    </source>
</reference>
<dbReference type="STRING" id="765912.Thimo_2489"/>
<feature type="active site" evidence="6">
    <location>
        <position position="74"/>
    </location>
</feature>
<feature type="coiled-coil region" evidence="7">
    <location>
        <begin position="687"/>
        <end position="774"/>
    </location>
</feature>
<keyword evidence="7" id="KW-0175">Coiled coil</keyword>
<evidence type="ECO:0000256" key="1">
    <source>
        <dbReference type="ARBA" id="ARBA00001541"/>
    </source>
</evidence>
<name>L0GWT0_9GAMM</name>
<dbReference type="Gene3D" id="1.10.155.10">
    <property type="entry name" value="Chemotaxis receptor methyltransferase CheR, N-terminal domain"/>
    <property type="match status" value="1"/>
</dbReference>
<dbReference type="GO" id="GO:0008984">
    <property type="term" value="F:protein-glutamate methylesterase activity"/>
    <property type="evidence" value="ECO:0007669"/>
    <property type="project" value="InterPro"/>
</dbReference>
<keyword evidence="3 11" id="KW-0489">Methyltransferase</keyword>
<dbReference type="Pfam" id="PF03705">
    <property type="entry name" value="CheR_N"/>
    <property type="match status" value="1"/>
</dbReference>
<dbReference type="GO" id="GO:0032259">
    <property type="term" value="P:methylation"/>
    <property type="evidence" value="ECO:0007669"/>
    <property type="project" value="UniProtKB-KW"/>
</dbReference>
<feature type="domain" description="CheB-type methylesterase" evidence="9">
    <location>
        <begin position="35"/>
        <end position="224"/>
    </location>
</feature>
<dbReference type="InterPro" id="IPR050903">
    <property type="entry name" value="Bact_Chemotaxis_MeTrfase"/>
</dbReference>
<evidence type="ECO:0000256" key="4">
    <source>
        <dbReference type="ARBA" id="ARBA00022679"/>
    </source>
</evidence>
<dbReference type="KEGG" id="tmb:Thimo_2489"/>
<dbReference type="InterPro" id="IPR035965">
    <property type="entry name" value="PAS-like_dom_sf"/>
</dbReference>
<evidence type="ECO:0000256" key="2">
    <source>
        <dbReference type="ARBA" id="ARBA00012534"/>
    </source>
</evidence>
<dbReference type="Pfam" id="PF08448">
    <property type="entry name" value="PAS_4"/>
    <property type="match status" value="1"/>
</dbReference>
<dbReference type="OrthoDB" id="9816309at2"/>
<dbReference type="GO" id="GO:0006935">
    <property type="term" value="P:chemotaxis"/>
    <property type="evidence" value="ECO:0007669"/>
    <property type="project" value="UniProtKB-UniRule"/>
</dbReference>
<dbReference type="HOGENOM" id="CLU_000892_0_1_6"/>
<keyword evidence="5" id="KW-0949">S-adenosyl-L-methionine</keyword>